<protein>
    <recommendedName>
        <fullName evidence="8">Heme haloperoxidase family profile domain-containing protein</fullName>
    </recommendedName>
</protein>
<feature type="domain" description="Heme haloperoxidase family profile" evidence="8">
    <location>
        <begin position="1"/>
        <end position="181"/>
    </location>
</feature>
<dbReference type="InterPro" id="IPR000028">
    <property type="entry name" value="Chloroperoxidase"/>
</dbReference>
<organism evidence="9 10">
    <name type="scientific">Paramarasmius palmivorus</name>
    <dbReference type="NCBI Taxonomy" id="297713"/>
    <lineage>
        <taxon>Eukaryota</taxon>
        <taxon>Fungi</taxon>
        <taxon>Dikarya</taxon>
        <taxon>Basidiomycota</taxon>
        <taxon>Agaricomycotina</taxon>
        <taxon>Agaricomycetes</taxon>
        <taxon>Agaricomycetidae</taxon>
        <taxon>Agaricales</taxon>
        <taxon>Marasmiineae</taxon>
        <taxon>Marasmiaceae</taxon>
        <taxon>Paramarasmius</taxon>
    </lineage>
</organism>
<proteinExistence type="inferred from homology"/>
<evidence type="ECO:0000313" key="9">
    <source>
        <dbReference type="EMBL" id="KAK7023700.1"/>
    </source>
</evidence>
<evidence type="ECO:0000256" key="1">
    <source>
        <dbReference type="ARBA" id="ARBA00001970"/>
    </source>
</evidence>
<dbReference type="PANTHER" id="PTHR33577">
    <property type="entry name" value="STERIGMATOCYSTIN BIOSYNTHESIS PEROXIDASE STCC-RELATED"/>
    <property type="match status" value="1"/>
</dbReference>
<dbReference type="Pfam" id="PF01328">
    <property type="entry name" value="Peroxidase_2"/>
    <property type="match status" value="1"/>
</dbReference>
<dbReference type="Gene3D" id="1.10.489.10">
    <property type="entry name" value="Chloroperoxidase-like"/>
    <property type="match status" value="1"/>
</dbReference>
<name>A0AAW0BB53_9AGAR</name>
<evidence type="ECO:0000256" key="7">
    <source>
        <dbReference type="ARBA" id="ARBA00025795"/>
    </source>
</evidence>
<evidence type="ECO:0000313" key="10">
    <source>
        <dbReference type="Proteomes" id="UP001383192"/>
    </source>
</evidence>
<dbReference type="EMBL" id="JAYKXP010000132">
    <property type="protein sequence ID" value="KAK7023700.1"/>
    <property type="molecule type" value="Genomic_DNA"/>
</dbReference>
<dbReference type="SUPFAM" id="SSF47571">
    <property type="entry name" value="Cloroperoxidase"/>
    <property type="match status" value="1"/>
</dbReference>
<comment type="caution">
    <text evidence="9">The sequence shown here is derived from an EMBL/GenBank/DDBJ whole genome shotgun (WGS) entry which is preliminary data.</text>
</comment>
<keyword evidence="4" id="KW-0479">Metal-binding</keyword>
<dbReference type="GO" id="GO:0004601">
    <property type="term" value="F:peroxidase activity"/>
    <property type="evidence" value="ECO:0007669"/>
    <property type="project" value="UniProtKB-KW"/>
</dbReference>
<sequence>MPRNISIPAVLKAGLDGFNVHRELLILAAKVGLLASDLDDQFSLADIALHGGIEHDASVSRQDRNLGDHVKFNESIYTTLANSNPATSAGMVQMARLEQSKATNPNFRNTVKEFGIRNRESALYLMVMGDPETGIRAKAICGYFFFREERLPLEEGWKIAKVPISQQTESPVSHLIRESSGQWTPEAGQCPWVTLAQGAPEDPVNDGSIL</sequence>
<dbReference type="Proteomes" id="UP001383192">
    <property type="component" value="Unassembled WGS sequence"/>
</dbReference>
<reference evidence="9 10" key="1">
    <citation type="submission" date="2024-01" db="EMBL/GenBank/DDBJ databases">
        <title>A draft genome for a cacao thread blight-causing isolate of Paramarasmius palmivorus.</title>
        <authorList>
            <person name="Baruah I.K."/>
            <person name="Bukari Y."/>
            <person name="Amoako-Attah I."/>
            <person name="Meinhardt L.W."/>
            <person name="Bailey B.A."/>
            <person name="Cohen S.P."/>
        </authorList>
    </citation>
    <scope>NUCLEOTIDE SEQUENCE [LARGE SCALE GENOMIC DNA]</scope>
    <source>
        <strain evidence="9 10">GH-12</strain>
    </source>
</reference>
<keyword evidence="2" id="KW-0575">Peroxidase</keyword>
<gene>
    <name evidence="9" type="ORF">VNI00_016588</name>
</gene>
<accession>A0AAW0BB53</accession>
<dbReference type="GO" id="GO:0046872">
    <property type="term" value="F:metal ion binding"/>
    <property type="evidence" value="ECO:0007669"/>
    <property type="project" value="UniProtKB-KW"/>
</dbReference>
<dbReference type="InterPro" id="IPR036851">
    <property type="entry name" value="Chloroperoxidase-like_sf"/>
</dbReference>
<dbReference type="PANTHER" id="PTHR33577:SF9">
    <property type="entry name" value="PEROXIDASE STCC"/>
    <property type="match status" value="1"/>
</dbReference>
<keyword evidence="5" id="KW-0560">Oxidoreductase</keyword>
<dbReference type="AlphaFoldDB" id="A0AAW0BB53"/>
<keyword evidence="10" id="KW-1185">Reference proteome</keyword>
<keyword evidence="3" id="KW-0349">Heme</keyword>
<evidence type="ECO:0000256" key="5">
    <source>
        <dbReference type="ARBA" id="ARBA00023002"/>
    </source>
</evidence>
<comment type="similarity">
    <text evidence="7">Belongs to the chloroperoxidase family.</text>
</comment>
<evidence type="ECO:0000259" key="8">
    <source>
        <dbReference type="PROSITE" id="PS51405"/>
    </source>
</evidence>
<evidence type="ECO:0000256" key="6">
    <source>
        <dbReference type="ARBA" id="ARBA00023004"/>
    </source>
</evidence>
<dbReference type="PROSITE" id="PS51405">
    <property type="entry name" value="HEME_HALOPEROXIDASE"/>
    <property type="match status" value="1"/>
</dbReference>
<evidence type="ECO:0000256" key="3">
    <source>
        <dbReference type="ARBA" id="ARBA00022617"/>
    </source>
</evidence>
<evidence type="ECO:0000256" key="2">
    <source>
        <dbReference type="ARBA" id="ARBA00022559"/>
    </source>
</evidence>
<evidence type="ECO:0000256" key="4">
    <source>
        <dbReference type="ARBA" id="ARBA00022723"/>
    </source>
</evidence>
<keyword evidence="6" id="KW-0408">Iron</keyword>
<comment type="cofactor">
    <cofactor evidence="1">
        <name>heme b</name>
        <dbReference type="ChEBI" id="CHEBI:60344"/>
    </cofactor>
</comment>